<sequence>MNKKTFAIIQQITSYITNVQFVIAIVGFILTIPHLLILTRKSMRSSSTNSIMTGIAILDLVVLLEVVLEHVYYFWIYDNPCINHSNYNFELFLWIGDFLKDTGERASFWMGVFLVLIRLLITKFKTAQRLSGYFFGYAVFTLTFIINVLISYYFYSKFYLQAWMVPWQPGKRCSEFPKGYSENLYVRTIQDQASYMAVFGNYSIIGGMSKILISVLYPVLAVFLIFDIRKSAKHASTANSKKAAKERYHTGRMILLMAVLYTITSAPGGISKFITLYCKVPDGSILMLLIGYGSIFLSALFCLNSASHCLINFSMSTNYRKAAKMVFFANRKQSSTSVLSVNLHLEFKL</sequence>
<dbReference type="PIR" id="T26247">
    <property type="entry name" value="T26247"/>
</dbReference>
<dbReference type="AGR" id="WB:WBGene00005824"/>
<dbReference type="KEGG" id="cel:CELE_W06G6.8"/>
<dbReference type="HOGENOM" id="CLU_043715_0_1_1"/>
<reference evidence="2 3" key="1">
    <citation type="journal article" date="1998" name="Science">
        <title>Genome sequence of the nematode C. elegans: a platform for investigating biology.</title>
        <authorList>
            <consortium name="The C. elegans sequencing consortium"/>
            <person name="Sulson J.E."/>
            <person name="Waterston R."/>
        </authorList>
    </citation>
    <scope>NUCLEOTIDE SEQUENCE [LARGE SCALE GENOMIC DNA]</scope>
    <source>
        <strain evidence="2 3">Bristol N2</strain>
    </source>
</reference>
<dbReference type="CTD" id="189258"/>
<evidence type="ECO:0000313" key="4">
    <source>
        <dbReference type="WormBase" id="W06G6.8"/>
    </source>
</evidence>
<accession>Q9XU59</accession>
<feature type="transmembrane region" description="Helical" evidence="1">
    <location>
        <begin position="106"/>
        <end position="121"/>
    </location>
</feature>
<dbReference type="eggNOG" id="ENOG502TFSR">
    <property type="taxonomic scope" value="Eukaryota"/>
</dbReference>
<dbReference type="AlphaFoldDB" id="Q9XU59"/>
<dbReference type="STRING" id="6239.W06G6.8.1"/>
<dbReference type="Pfam" id="PF10324">
    <property type="entry name" value="7TM_GPCR_Srw"/>
    <property type="match status" value="1"/>
</dbReference>
<dbReference type="PaxDb" id="6239-W06G6.8"/>
<dbReference type="PANTHER" id="PTHR47088">
    <property type="entry name" value="SERPENTINE RECEPTOR, CLASS W"/>
    <property type="match status" value="1"/>
</dbReference>
<feature type="transmembrane region" description="Helical" evidence="1">
    <location>
        <begin position="20"/>
        <end position="39"/>
    </location>
</feature>
<dbReference type="InterPro" id="IPR019427">
    <property type="entry name" value="7TM_GPCR_serpentine_rcpt_Srw"/>
</dbReference>
<dbReference type="SUPFAM" id="SSF81321">
    <property type="entry name" value="Family A G protein-coupled receptor-like"/>
    <property type="match status" value="1"/>
</dbReference>
<dbReference type="GO" id="GO:0008528">
    <property type="term" value="F:G protein-coupled peptide receptor activity"/>
    <property type="evidence" value="ECO:0007669"/>
    <property type="project" value="InterPro"/>
</dbReference>
<dbReference type="Gene3D" id="1.20.1070.10">
    <property type="entry name" value="Rhodopsin 7-helix transmembrane proteins"/>
    <property type="match status" value="1"/>
</dbReference>
<dbReference type="FunCoup" id="Q9XU59">
    <property type="interactions" value="1"/>
</dbReference>
<feature type="transmembrane region" description="Helical" evidence="1">
    <location>
        <begin position="133"/>
        <end position="155"/>
    </location>
</feature>
<gene>
    <name evidence="2 4" type="primary">srw-77</name>
    <name evidence="2" type="ORF">CELE_W06G6.8</name>
    <name evidence="4" type="ORF">W06G6.8</name>
</gene>
<keyword evidence="1" id="KW-0812">Transmembrane</keyword>
<evidence type="ECO:0000313" key="2">
    <source>
        <dbReference type="EMBL" id="CAB05643.1"/>
    </source>
</evidence>
<dbReference type="Proteomes" id="UP000001940">
    <property type="component" value="Chromosome V"/>
</dbReference>
<feature type="transmembrane region" description="Helical" evidence="1">
    <location>
        <begin position="204"/>
        <end position="226"/>
    </location>
</feature>
<dbReference type="WormBase" id="W06G6.8">
    <property type="protein sequence ID" value="CE19012"/>
    <property type="gene ID" value="WBGene00005824"/>
    <property type="gene designation" value="srw-77"/>
</dbReference>
<name>Q9XU59_CAEEL</name>
<keyword evidence="1" id="KW-0472">Membrane</keyword>
<dbReference type="UCSC" id="W06G6.8">
    <property type="organism name" value="c. elegans"/>
</dbReference>
<feature type="transmembrane region" description="Helical" evidence="1">
    <location>
        <begin position="51"/>
        <end position="75"/>
    </location>
</feature>
<dbReference type="GeneID" id="189258"/>
<proteinExistence type="predicted"/>
<protein>
    <submittedName>
        <fullName evidence="2">G_PROTEIN_RECEP_F1_2 domain-containing protein</fullName>
    </submittedName>
</protein>
<dbReference type="PhylomeDB" id="Q9XU59"/>
<dbReference type="SMR" id="Q9XU59"/>
<evidence type="ECO:0000313" key="3">
    <source>
        <dbReference type="Proteomes" id="UP000001940"/>
    </source>
</evidence>
<dbReference type="PANTHER" id="PTHR47088:SF1">
    <property type="entry name" value="G-PROTEIN COUPLED RECEPTORS FAMILY 1 PROFILE DOMAIN-CONTAINING PROTEIN-RELATED"/>
    <property type="match status" value="1"/>
</dbReference>
<dbReference type="OrthoDB" id="5865957at2759"/>
<keyword evidence="1" id="KW-1133">Transmembrane helix</keyword>
<keyword evidence="3" id="KW-1185">Reference proteome</keyword>
<feature type="transmembrane region" description="Helical" evidence="1">
    <location>
        <begin position="286"/>
        <end position="311"/>
    </location>
</feature>
<dbReference type="RefSeq" id="NP_507211.1">
    <property type="nucleotide sequence ID" value="NM_074810.1"/>
</dbReference>
<dbReference type="EMBL" id="BX284605">
    <property type="protein sequence ID" value="CAB05643.1"/>
    <property type="molecule type" value="Genomic_DNA"/>
</dbReference>
<evidence type="ECO:0000256" key="1">
    <source>
        <dbReference type="SAM" id="Phobius"/>
    </source>
</evidence>
<feature type="transmembrane region" description="Helical" evidence="1">
    <location>
        <begin position="254"/>
        <end position="274"/>
    </location>
</feature>
<dbReference type="OMA" id="YHANYSE"/>
<organism evidence="2 3">
    <name type="scientific">Caenorhabditis elegans</name>
    <dbReference type="NCBI Taxonomy" id="6239"/>
    <lineage>
        <taxon>Eukaryota</taxon>
        <taxon>Metazoa</taxon>
        <taxon>Ecdysozoa</taxon>
        <taxon>Nematoda</taxon>
        <taxon>Chromadorea</taxon>
        <taxon>Rhabditida</taxon>
        <taxon>Rhabditina</taxon>
        <taxon>Rhabditomorpha</taxon>
        <taxon>Rhabditoidea</taxon>
        <taxon>Rhabditidae</taxon>
        <taxon>Peloderinae</taxon>
        <taxon>Caenorhabditis</taxon>
    </lineage>
</organism>
<dbReference type="InParanoid" id="Q9XU59"/>